<dbReference type="GO" id="GO:0016787">
    <property type="term" value="F:hydrolase activity"/>
    <property type="evidence" value="ECO:0007669"/>
    <property type="project" value="UniProtKB-KW"/>
</dbReference>
<dbReference type="KEGG" id="poz:I0K15_17305"/>
<proteinExistence type="predicted"/>
<evidence type="ECO:0000313" key="2">
    <source>
        <dbReference type="EMBL" id="QPH53519.1"/>
    </source>
</evidence>
<dbReference type="SMART" id="SM00849">
    <property type="entry name" value="Lactamase_B"/>
    <property type="match status" value="1"/>
</dbReference>
<dbReference type="PANTHER" id="PTHR23131:SF0">
    <property type="entry name" value="ENDORIBONUCLEASE LACTB2"/>
    <property type="match status" value="1"/>
</dbReference>
<feature type="domain" description="Metallo-beta-lactamase" evidence="1">
    <location>
        <begin position="22"/>
        <end position="202"/>
    </location>
</feature>
<evidence type="ECO:0000259" key="1">
    <source>
        <dbReference type="SMART" id="SM00849"/>
    </source>
</evidence>
<evidence type="ECO:0000313" key="3">
    <source>
        <dbReference type="Proteomes" id="UP000594800"/>
    </source>
</evidence>
<dbReference type="Pfam" id="PF17778">
    <property type="entry name" value="WHD_BLACT"/>
    <property type="match status" value="1"/>
</dbReference>
<dbReference type="SUPFAM" id="SSF56281">
    <property type="entry name" value="Metallo-hydrolase/oxidoreductase"/>
    <property type="match status" value="1"/>
</dbReference>
<keyword evidence="3" id="KW-1185">Reference proteome</keyword>
<dbReference type="Proteomes" id="UP000594800">
    <property type="component" value="Chromosome"/>
</dbReference>
<dbReference type="InterPro" id="IPR036866">
    <property type="entry name" value="RibonucZ/Hydroxyglut_hydro"/>
</dbReference>
<dbReference type="CDD" id="cd16278">
    <property type="entry name" value="metallo-hydrolase-like_MBL-fold"/>
    <property type="match status" value="1"/>
</dbReference>
<name>A0A7S9LQN5_9RHOB</name>
<dbReference type="Pfam" id="PF00753">
    <property type="entry name" value="Lactamase_B"/>
    <property type="match status" value="1"/>
</dbReference>
<dbReference type="AlphaFoldDB" id="A0A7S9LQN5"/>
<keyword evidence="2" id="KW-0378">Hydrolase</keyword>
<dbReference type="PANTHER" id="PTHR23131">
    <property type="entry name" value="ENDORIBONUCLEASE LACTB2"/>
    <property type="match status" value="1"/>
</dbReference>
<dbReference type="InterPro" id="IPR041516">
    <property type="entry name" value="LACTB2_WH"/>
</dbReference>
<protein>
    <submittedName>
        <fullName evidence="2">MBL fold metallo-hydrolase</fullName>
    </submittedName>
</protein>
<dbReference type="Gene3D" id="1.10.10.10">
    <property type="entry name" value="Winged helix-like DNA-binding domain superfamily/Winged helix DNA-binding domain"/>
    <property type="match status" value="1"/>
</dbReference>
<sequence length="288" mass="30312">MEIVAKGVRRITAPNPGPMTFTGTQTYIVGEGAVAVIDPGPDDPRHLAAIEAALTPGERISHVLITHAHIDHTPLAPRLRAPVHAFGDAQAGRSAIMRQLAESDALGGGEGVDPHFTPDVTLADGDTVAGEGWSLTALHTPGHMANHLSFVWEEGGVAFTGDHVMGWASTLVSPPDGDLTAFMSSLRRMQGGAARHRLLPGHGDVVEEGEARVAELIAHRESREAQILAGLDRPATVAALTAAIYTDVDPRLHPAAARNVLAHLIDLHQRGIVATDGPLSATASFRLR</sequence>
<reference evidence="2 3" key="1">
    <citation type="submission" date="2020-11" db="EMBL/GenBank/DDBJ databases">
        <title>Description of Pontivivens ytuae sp. nov. isolated from deep sea sediment of Mariana Trench.</title>
        <authorList>
            <person name="Wang Z."/>
            <person name="Sun Q.-L."/>
            <person name="Xu X.-D."/>
            <person name="Tang Y.-Z."/>
            <person name="Zhang J."/>
        </authorList>
    </citation>
    <scope>NUCLEOTIDE SEQUENCE [LARGE SCALE GENOMIC DNA]</scope>
    <source>
        <strain evidence="2 3">MT2928</strain>
    </source>
</reference>
<dbReference type="InterPro" id="IPR050662">
    <property type="entry name" value="Sec-metab_biosynth-thioest"/>
</dbReference>
<dbReference type="RefSeq" id="WP_196102728.1">
    <property type="nucleotide sequence ID" value="NZ_CP064942.1"/>
</dbReference>
<dbReference type="Gene3D" id="3.60.15.10">
    <property type="entry name" value="Ribonuclease Z/Hydroxyacylglutathione hydrolase-like"/>
    <property type="match status" value="1"/>
</dbReference>
<gene>
    <name evidence="2" type="ORF">I0K15_17305</name>
</gene>
<dbReference type="EMBL" id="CP064942">
    <property type="protein sequence ID" value="QPH53519.1"/>
    <property type="molecule type" value="Genomic_DNA"/>
</dbReference>
<accession>A0A7S9LQN5</accession>
<dbReference type="InterPro" id="IPR001279">
    <property type="entry name" value="Metallo-B-lactamas"/>
</dbReference>
<organism evidence="2 3">
    <name type="scientific">Pontivivens ytuae</name>
    <dbReference type="NCBI Taxonomy" id="2789856"/>
    <lineage>
        <taxon>Bacteria</taxon>
        <taxon>Pseudomonadati</taxon>
        <taxon>Pseudomonadota</taxon>
        <taxon>Alphaproteobacteria</taxon>
        <taxon>Rhodobacterales</taxon>
        <taxon>Paracoccaceae</taxon>
        <taxon>Pontivivens</taxon>
    </lineage>
</organism>
<dbReference type="InterPro" id="IPR036388">
    <property type="entry name" value="WH-like_DNA-bd_sf"/>
</dbReference>